<gene>
    <name evidence="1" type="ORF">HRH59_06300</name>
</gene>
<dbReference type="RefSeq" id="WP_173500375.1">
    <property type="nucleotide sequence ID" value="NZ_JABSOD010000005.1"/>
</dbReference>
<sequence length="50" mass="5686">MKHFLLIYDTAADYLQRRAEFRSDHLAVAWHVAPGAGSYRLAAGSVLYLY</sequence>
<comment type="caution">
    <text evidence="1">The sequence shown here is derived from an EMBL/GenBank/DDBJ whole genome shotgun (WGS) entry which is preliminary data.</text>
</comment>
<accession>A0A7Y5EKK6</accession>
<proteinExistence type="predicted"/>
<evidence type="ECO:0000313" key="1">
    <source>
        <dbReference type="EMBL" id="NRQ42178.1"/>
    </source>
</evidence>
<protein>
    <recommendedName>
        <fullName evidence="3">YCII-related domain-containing protein</fullName>
    </recommendedName>
</protein>
<dbReference type="AlphaFoldDB" id="A0A7Y5EKK6"/>
<reference evidence="1 2" key="1">
    <citation type="submission" date="2020-06" db="EMBL/GenBank/DDBJ databases">
        <title>Rheinheimera sp. nov., a marine bacterium isolated from coastal.</title>
        <authorList>
            <person name="Yu Q."/>
            <person name="Qi Y."/>
            <person name="Pu J."/>
        </authorList>
    </citation>
    <scope>NUCLEOTIDE SEQUENCE [LARGE SCALE GENOMIC DNA]</scope>
    <source>
        <strain evidence="1 2">YQF-2</strain>
    </source>
</reference>
<keyword evidence="2" id="KW-1185">Reference proteome</keyword>
<dbReference type="EMBL" id="JABSOD010000005">
    <property type="protein sequence ID" value="NRQ42178.1"/>
    <property type="molecule type" value="Genomic_DNA"/>
</dbReference>
<evidence type="ECO:0008006" key="3">
    <source>
        <dbReference type="Google" id="ProtNLM"/>
    </source>
</evidence>
<dbReference type="Proteomes" id="UP000523161">
    <property type="component" value="Unassembled WGS sequence"/>
</dbReference>
<name>A0A7Y5EKK6_9GAMM</name>
<organism evidence="1 2">
    <name type="scientific">Rheinheimera lutimaris</name>
    <dbReference type="NCBI Taxonomy" id="2740584"/>
    <lineage>
        <taxon>Bacteria</taxon>
        <taxon>Pseudomonadati</taxon>
        <taxon>Pseudomonadota</taxon>
        <taxon>Gammaproteobacteria</taxon>
        <taxon>Chromatiales</taxon>
        <taxon>Chromatiaceae</taxon>
        <taxon>Rheinheimera</taxon>
    </lineage>
</organism>
<evidence type="ECO:0000313" key="2">
    <source>
        <dbReference type="Proteomes" id="UP000523161"/>
    </source>
</evidence>